<dbReference type="EMBL" id="BMGI01000002">
    <property type="protein sequence ID" value="GGD33959.1"/>
    <property type="molecule type" value="Genomic_DNA"/>
</dbReference>
<reference evidence="3" key="1">
    <citation type="journal article" date="2019" name="Int. J. Syst. Evol. Microbiol.">
        <title>The Global Catalogue of Microorganisms (GCM) 10K type strain sequencing project: providing services to taxonomists for standard genome sequencing and annotation.</title>
        <authorList>
            <consortium name="The Broad Institute Genomics Platform"/>
            <consortium name="The Broad Institute Genome Sequencing Center for Infectious Disease"/>
            <person name="Wu L."/>
            <person name="Ma J."/>
        </authorList>
    </citation>
    <scope>NUCLEOTIDE SEQUENCE [LARGE SCALE GENOMIC DNA]</scope>
    <source>
        <strain evidence="3">CGMCC 1.12922</strain>
    </source>
</reference>
<keyword evidence="1" id="KW-0472">Membrane</keyword>
<feature type="transmembrane region" description="Helical" evidence="1">
    <location>
        <begin position="39"/>
        <end position="59"/>
    </location>
</feature>
<evidence type="ECO:0000313" key="3">
    <source>
        <dbReference type="Proteomes" id="UP000617355"/>
    </source>
</evidence>
<sequence>MTLPPEAQILIINAAILLVAYLGIYPTMRPLTAVRIMRADLAVSGLALGLAGALFWGTGARFSLVFVNLNWFWFSLITMLAIEMPLFAWFARRHGIDGFGPDA</sequence>
<gene>
    <name evidence="2" type="ORF">GCM10011358_17490</name>
</gene>
<keyword evidence="3" id="KW-1185">Reference proteome</keyword>
<organism evidence="2 3">
    <name type="scientific">Sinisalibacter lacisalsi</name>
    <dbReference type="NCBI Taxonomy" id="1526570"/>
    <lineage>
        <taxon>Bacteria</taxon>
        <taxon>Pseudomonadati</taxon>
        <taxon>Pseudomonadota</taxon>
        <taxon>Alphaproteobacteria</taxon>
        <taxon>Rhodobacterales</taxon>
        <taxon>Roseobacteraceae</taxon>
        <taxon>Sinisalibacter</taxon>
    </lineage>
</organism>
<evidence type="ECO:0000256" key="1">
    <source>
        <dbReference type="SAM" id="Phobius"/>
    </source>
</evidence>
<keyword evidence="1" id="KW-1133">Transmembrane helix</keyword>
<feature type="transmembrane region" description="Helical" evidence="1">
    <location>
        <begin position="71"/>
        <end position="91"/>
    </location>
</feature>
<dbReference type="RefSeq" id="WP_188527250.1">
    <property type="nucleotide sequence ID" value="NZ_BMGI01000002.1"/>
</dbReference>
<dbReference type="Proteomes" id="UP000617355">
    <property type="component" value="Unassembled WGS sequence"/>
</dbReference>
<comment type="caution">
    <text evidence="2">The sequence shown here is derived from an EMBL/GenBank/DDBJ whole genome shotgun (WGS) entry which is preliminary data.</text>
</comment>
<evidence type="ECO:0000313" key="2">
    <source>
        <dbReference type="EMBL" id="GGD33959.1"/>
    </source>
</evidence>
<proteinExistence type="predicted"/>
<accession>A0ABQ1QPN5</accession>
<protein>
    <submittedName>
        <fullName evidence="2">Uncharacterized protein</fullName>
    </submittedName>
</protein>
<name>A0ABQ1QPN5_9RHOB</name>
<feature type="transmembrane region" description="Helical" evidence="1">
    <location>
        <begin position="6"/>
        <end position="27"/>
    </location>
</feature>
<keyword evidence="1" id="KW-0812">Transmembrane</keyword>